<protein>
    <submittedName>
        <fullName evidence="2">Uncharacterized protein</fullName>
    </submittedName>
</protein>
<feature type="signal peptide" evidence="1">
    <location>
        <begin position="1"/>
        <end position="21"/>
    </location>
</feature>
<dbReference type="Proteomes" id="UP001218218">
    <property type="component" value="Unassembled WGS sequence"/>
</dbReference>
<sequence length="170" mass="18779">MPLLRAFFEQQLAVLLALIKANEPTIPPPKVGKILQRTVNLGYTAVGCSLVRDKTEAREQTGELLSTLRELRDAMHTYHDAATQVTRLAEYLHYGTPTDEDQTVPVKAFKAFDAHYAGGASTPIDYNRSTSSSPELFMCNTKCNTYFEIECPLGGHQLGLAYADVLDRVG</sequence>
<feature type="chain" id="PRO_5042016616" evidence="1">
    <location>
        <begin position="22"/>
        <end position="170"/>
    </location>
</feature>
<proteinExistence type="predicted"/>
<keyword evidence="3" id="KW-1185">Reference proteome</keyword>
<organism evidence="2 3">
    <name type="scientific">Mycena albidolilacea</name>
    <dbReference type="NCBI Taxonomy" id="1033008"/>
    <lineage>
        <taxon>Eukaryota</taxon>
        <taxon>Fungi</taxon>
        <taxon>Dikarya</taxon>
        <taxon>Basidiomycota</taxon>
        <taxon>Agaricomycotina</taxon>
        <taxon>Agaricomycetes</taxon>
        <taxon>Agaricomycetidae</taxon>
        <taxon>Agaricales</taxon>
        <taxon>Marasmiineae</taxon>
        <taxon>Mycenaceae</taxon>
        <taxon>Mycena</taxon>
    </lineage>
</organism>
<comment type="caution">
    <text evidence="2">The sequence shown here is derived from an EMBL/GenBank/DDBJ whole genome shotgun (WGS) entry which is preliminary data.</text>
</comment>
<evidence type="ECO:0000313" key="3">
    <source>
        <dbReference type="Proteomes" id="UP001218218"/>
    </source>
</evidence>
<dbReference type="EMBL" id="JARIHO010000065">
    <property type="protein sequence ID" value="KAJ7314756.1"/>
    <property type="molecule type" value="Genomic_DNA"/>
</dbReference>
<evidence type="ECO:0000256" key="1">
    <source>
        <dbReference type="SAM" id="SignalP"/>
    </source>
</evidence>
<reference evidence="2" key="1">
    <citation type="submission" date="2023-03" db="EMBL/GenBank/DDBJ databases">
        <title>Massive genome expansion in bonnet fungi (Mycena s.s.) driven by repeated elements and novel gene families across ecological guilds.</title>
        <authorList>
            <consortium name="Lawrence Berkeley National Laboratory"/>
            <person name="Harder C.B."/>
            <person name="Miyauchi S."/>
            <person name="Viragh M."/>
            <person name="Kuo A."/>
            <person name="Thoen E."/>
            <person name="Andreopoulos B."/>
            <person name="Lu D."/>
            <person name="Skrede I."/>
            <person name="Drula E."/>
            <person name="Henrissat B."/>
            <person name="Morin E."/>
            <person name="Kohler A."/>
            <person name="Barry K."/>
            <person name="LaButti K."/>
            <person name="Morin E."/>
            <person name="Salamov A."/>
            <person name="Lipzen A."/>
            <person name="Mereny Z."/>
            <person name="Hegedus B."/>
            <person name="Baldrian P."/>
            <person name="Stursova M."/>
            <person name="Weitz H."/>
            <person name="Taylor A."/>
            <person name="Grigoriev I.V."/>
            <person name="Nagy L.G."/>
            <person name="Martin F."/>
            <person name="Kauserud H."/>
        </authorList>
    </citation>
    <scope>NUCLEOTIDE SEQUENCE</scope>
    <source>
        <strain evidence="2">CBHHK002</strain>
    </source>
</reference>
<gene>
    <name evidence="2" type="ORF">DFH08DRAFT_972499</name>
</gene>
<name>A0AAD6ZBE9_9AGAR</name>
<keyword evidence="1" id="KW-0732">Signal</keyword>
<dbReference type="AlphaFoldDB" id="A0AAD6ZBE9"/>
<accession>A0AAD6ZBE9</accession>
<evidence type="ECO:0000313" key="2">
    <source>
        <dbReference type="EMBL" id="KAJ7314756.1"/>
    </source>
</evidence>